<reference evidence="2" key="1">
    <citation type="submission" date="2020-11" db="EMBL/GenBank/DDBJ databases">
        <authorList>
            <person name="Tran Van P."/>
        </authorList>
    </citation>
    <scope>NUCLEOTIDE SEQUENCE</scope>
</reference>
<dbReference type="GO" id="GO:0098609">
    <property type="term" value="P:cell-cell adhesion"/>
    <property type="evidence" value="ECO:0007669"/>
    <property type="project" value="TreeGrafter"/>
</dbReference>
<dbReference type="GO" id="GO:0007160">
    <property type="term" value="P:cell-matrix adhesion"/>
    <property type="evidence" value="ECO:0007669"/>
    <property type="project" value="TreeGrafter"/>
</dbReference>
<protein>
    <submittedName>
        <fullName evidence="2">Uncharacterized protein</fullName>
    </submittedName>
</protein>
<keyword evidence="3" id="KW-1185">Reference proteome</keyword>
<dbReference type="PANTHER" id="PTHR23220:SF133">
    <property type="entry name" value="INTEGRIN ALPHA-PS2"/>
    <property type="match status" value="1"/>
</dbReference>
<organism evidence="2">
    <name type="scientific">Medioppia subpectinata</name>
    <dbReference type="NCBI Taxonomy" id="1979941"/>
    <lineage>
        <taxon>Eukaryota</taxon>
        <taxon>Metazoa</taxon>
        <taxon>Ecdysozoa</taxon>
        <taxon>Arthropoda</taxon>
        <taxon>Chelicerata</taxon>
        <taxon>Arachnida</taxon>
        <taxon>Acari</taxon>
        <taxon>Acariformes</taxon>
        <taxon>Sarcoptiformes</taxon>
        <taxon>Oribatida</taxon>
        <taxon>Brachypylina</taxon>
        <taxon>Oppioidea</taxon>
        <taxon>Oppiidae</taxon>
        <taxon>Medioppia</taxon>
    </lineage>
</organism>
<dbReference type="AlphaFoldDB" id="A0A7R9LNN2"/>
<dbReference type="Gene3D" id="2.130.10.130">
    <property type="entry name" value="Integrin alpha, N-terminal"/>
    <property type="match status" value="1"/>
</dbReference>
<feature type="repeat" description="FG-GAP" evidence="1">
    <location>
        <begin position="15"/>
        <end position="77"/>
    </location>
</feature>
<dbReference type="OrthoDB" id="5317514at2759"/>
<dbReference type="EMBL" id="CAJPIZ010032997">
    <property type="protein sequence ID" value="CAG2120365.1"/>
    <property type="molecule type" value="Genomic_DNA"/>
</dbReference>
<dbReference type="GO" id="GO:0009897">
    <property type="term" value="C:external side of plasma membrane"/>
    <property type="evidence" value="ECO:0007669"/>
    <property type="project" value="TreeGrafter"/>
</dbReference>
<feature type="non-terminal residue" evidence="2">
    <location>
        <position position="103"/>
    </location>
</feature>
<dbReference type="EMBL" id="OC887572">
    <property type="protein sequence ID" value="CAD7645020.1"/>
    <property type="molecule type" value="Genomic_DNA"/>
</dbReference>
<dbReference type="Proteomes" id="UP000759131">
    <property type="component" value="Unassembled WGS sequence"/>
</dbReference>
<proteinExistence type="predicted"/>
<dbReference type="GO" id="GO:0008305">
    <property type="term" value="C:integrin complex"/>
    <property type="evidence" value="ECO:0007669"/>
    <property type="project" value="TreeGrafter"/>
</dbReference>
<evidence type="ECO:0000313" key="3">
    <source>
        <dbReference type="Proteomes" id="UP000759131"/>
    </source>
</evidence>
<evidence type="ECO:0000313" key="2">
    <source>
        <dbReference type="EMBL" id="CAD7645020.1"/>
    </source>
</evidence>
<dbReference type="GO" id="GO:0007229">
    <property type="term" value="P:integrin-mediated signaling pathway"/>
    <property type="evidence" value="ECO:0007669"/>
    <property type="project" value="TreeGrafter"/>
</dbReference>
<sequence>YTWFVWLGSGQIFINGENKQTDEKSNQWFGATLHSAGENGMIVACAPRYVYYSTTLKRRDPVGTCWISRGSFTGFFEYSPCRTHAWGYHRQGSCQAGLSASVS</sequence>
<dbReference type="InterPro" id="IPR013519">
    <property type="entry name" value="Int_alpha_beta-p"/>
</dbReference>
<dbReference type="InterPro" id="IPR028994">
    <property type="entry name" value="Integrin_alpha_N"/>
</dbReference>
<dbReference type="GO" id="GO:0033627">
    <property type="term" value="P:cell adhesion mediated by integrin"/>
    <property type="evidence" value="ECO:0007669"/>
    <property type="project" value="TreeGrafter"/>
</dbReference>
<gene>
    <name evidence="2" type="ORF">OSB1V03_LOCUS20312</name>
</gene>
<dbReference type="PROSITE" id="PS51470">
    <property type="entry name" value="FG_GAP"/>
    <property type="match status" value="1"/>
</dbReference>
<dbReference type="PANTHER" id="PTHR23220">
    <property type="entry name" value="INTEGRIN ALPHA"/>
    <property type="match status" value="1"/>
</dbReference>
<dbReference type="SUPFAM" id="SSF69318">
    <property type="entry name" value="Integrin alpha N-terminal domain"/>
    <property type="match status" value="1"/>
</dbReference>
<feature type="non-terminal residue" evidence="2">
    <location>
        <position position="1"/>
    </location>
</feature>
<dbReference type="GO" id="GO:0005178">
    <property type="term" value="F:integrin binding"/>
    <property type="evidence" value="ECO:0007669"/>
    <property type="project" value="TreeGrafter"/>
</dbReference>
<name>A0A7R9LNN2_9ACAR</name>
<accession>A0A7R9LNN2</accession>
<evidence type="ECO:0000256" key="1">
    <source>
        <dbReference type="PROSITE-ProRule" id="PRU00803"/>
    </source>
</evidence>